<feature type="region of interest" description="Disordered" evidence="1">
    <location>
        <begin position="61"/>
        <end position="104"/>
    </location>
</feature>
<proteinExistence type="predicted"/>
<dbReference type="AlphaFoldDB" id="A0A1D2VPK2"/>
<evidence type="ECO:0000256" key="2">
    <source>
        <dbReference type="SAM" id="Phobius"/>
    </source>
</evidence>
<gene>
    <name evidence="3" type="ORF">ASCRUDRAFT_5525</name>
</gene>
<dbReference type="Proteomes" id="UP000095038">
    <property type="component" value="Unassembled WGS sequence"/>
</dbReference>
<evidence type="ECO:0000313" key="3">
    <source>
        <dbReference type="EMBL" id="ODV63552.1"/>
    </source>
</evidence>
<evidence type="ECO:0000313" key="4">
    <source>
        <dbReference type="Proteomes" id="UP000095038"/>
    </source>
</evidence>
<keyword evidence="2" id="KW-1133">Transmembrane helix</keyword>
<name>A0A1D2VPK2_9ASCO</name>
<sequence length="104" mass="11612">MSSNILDTLYAYFLEFNNYLNSLPTIYRILVLSTVAFALASLHIKITNGGMTRQAKIQKIAKARHELSKQNEQKQPDASDTLDDAAASTTSTDFNNNKIKSKKT</sequence>
<dbReference type="RefSeq" id="XP_020049859.1">
    <property type="nucleotide sequence ID" value="XM_020191155.1"/>
</dbReference>
<organism evidence="3 4">
    <name type="scientific">Ascoidea rubescens DSM 1968</name>
    <dbReference type="NCBI Taxonomy" id="1344418"/>
    <lineage>
        <taxon>Eukaryota</taxon>
        <taxon>Fungi</taxon>
        <taxon>Dikarya</taxon>
        <taxon>Ascomycota</taxon>
        <taxon>Saccharomycotina</taxon>
        <taxon>Saccharomycetes</taxon>
        <taxon>Ascoideaceae</taxon>
        <taxon>Ascoidea</taxon>
    </lineage>
</organism>
<keyword evidence="2" id="KW-0812">Transmembrane</keyword>
<protein>
    <submittedName>
        <fullName evidence="3">Uncharacterized protein</fullName>
    </submittedName>
</protein>
<dbReference type="EMBL" id="KV454475">
    <property type="protein sequence ID" value="ODV63552.1"/>
    <property type="molecule type" value="Genomic_DNA"/>
</dbReference>
<evidence type="ECO:0000256" key="1">
    <source>
        <dbReference type="SAM" id="MobiDB-lite"/>
    </source>
</evidence>
<feature type="compositionally biased region" description="Low complexity" evidence="1">
    <location>
        <begin position="84"/>
        <end position="93"/>
    </location>
</feature>
<feature type="transmembrane region" description="Helical" evidence="2">
    <location>
        <begin position="25"/>
        <end position="44"/>
    </location>
</feature>
<keyword evidence="2" id="KW-0472">Membrane</keyword>
<reference evidence="4" key="1">
    <citation type="submission" date="2016-05" db="EMBL/GenBank/DDBJ databases">
        <title>Comparative genomics of biotechnologically important yeasts.</title>
        <authorList>
            <consortium name="DOE Joint Genome Institute"/>
            <person name="Riley R."/>
            <person name="Haridas S."/>
            <person name="Wolfe K.H."/>
            <person name="Lopes M.R."/>
            <person name="Hittinger C.T."/>
            <person name="Goker M."/>
            <person name="Salamov A."/>
            <person name="Wisecaver J."/>
            <person name="Long T.M."/>
            <person name="Aerts A.L."/>
            <person name="Barry K."/>
            <person name="Choi C."/>
            <person name="Clum A."/>
            <person name="Coughlan A.Y."/>
            <person name="Deshpande S."/>
            <person name="Douglass A.P."/>
            <person name="Hanson S.J."/>
            <person name="Klenk H.-P."/>
            <person name="Labutti K."/>
            <person name="Lapidus A."/>
            <person name="Lindquist E."/>
            <person name="Lipzen A."/>
            <person name="Meier-Kolthoff J.P."/>
            <person name="Ohm R.A."/>
            <person name="Otillar R.P."/>
            <person name="Pangilinan J."/>
            <person name="Peng Y."/>
            <person name="Rokas A."/>
            <person name="Rosa C.A."/>
            <person name="Scheuner C."/>
            <person name="Sibirny A.A."/>
            <person name="Slot J.C."/>
            <person name="Stielow J.B."/>
            <person name="Sun H."/>
            <person name="Kurtzman C.P."/>
            <person name="Blackwell M."/>
            <person name="Grigoriev I.V."/>
            <person name="Jeffries T.W."/>
        </authorList>
    </citation>
    <scope>NUCLEOTIDE SEQUENCE [LARGE SCALE GENOMIC DNA]</scope>
    <source>
        <strain evidence="4">DSM 1968</strain>
    </source>
</reference>
<keyword evidence="4" id="KW-1185">Reference proteome</keyword>
<dbReference type="GeneID" id="30964791"/>
<dbReference type="InParanoid" id="A0A1D2VPK2"/>
<accession>A0A1D2VPK2</accession>
<feature type="compositionally biased region" description="Basic and acidic residues" evidence="1">
    <location>
        <begin position="63"/>
        <end position="77"/>
    </location>
</feature>